<dbReference type="Proteomes" id="UP001448207">
    <property type="component" value="Unassembled WGS sequence"/>
</dbReference>
<comment type="cofactor">
    <cofactor evidence="1">
        <name>Zn(2+)</name>
        <dbReference type="ChEBI" id="CHEBI:29105"/>
    </cofactor>
</comment>
<keyword evidence="2" id="KW-0479">Metal-binding</keyword>
<comment type="caution">
    <text evidence="7">The sequence shown here is derived from an EMBL/GenBank/DDBJ whole genome shotgun (WGS) entry which is preliminary data.</text>
</comment>
<reference evidence="7 8" key="1">
    <citation type="submission" date="2024-04" db="EMBL/GenBank/DDBJ databases">
        <title>Symmetric and asymmetric DNA N6-adenine methylation regulates different biological responses in Mucorales.</title>
        <authorList>
            <consortium name="Lawrence Berkeley National Laboratory"/>
            <person name="Lax C."/>
            <person name="Mondo S.J."/>
            <person name="Osorio-Concepcion M."/>
            <person name="Muszewska A."/>
            <person name="Corrochano-Luque M."/>
            <person name="Gutierrez G."/>
            <person name="Riley R."/>
            <person name="Lipzen A."/>
            <person name="Guo J."/>
            <person name="Hundley H."/>
            <person name="Amirebrahimi M."/>
            <person name="Ng V."/>
            <person name="Lorenzo-Gutierrez D."/>
            <person name="Binder U."/>
            <person name="Yang J."/>
            <person name="Song Y."/>
            <person name="Canovas D."/>
            <person name="Navarro E."/>
            <person name="Freitag M."/>
            <person name="Gabaldon T."/>
            <person name="Grigoriev I.V."/>
            <person name="Corrochano L.M."/>
            <person name="Nicolas F.E."/>
            <person name="Garre V."/>
        </authorList>
    </citation>
    <scope>NUCLEOTIDE SEQUENCE [LARGE SCALE GENOMIC DNA]</scope>
    <source>
        <strain evidence="7 8">L51</strain>
    </source>
</reference>
<dbReference type="PANTHER" id="PTHR37326:SF1">
    <property type="entry name" value="BLL3975 PROTEIN"/>
    <property type="match status" value="1"/>
</dbReference>
<dbReference type="Pfam" id="PF24827">
    <property type="entry name" value="AstE_AspA_cat"/>
    <property type="match status" value="1"/>
</dbReference>
<feature type="region of interest" description="Disordered" evidence="5">
    <location>
        <begin position="286"/>
        <end position="305"/>
    </location>
</feature>
<accession>A0ABR3B2Q1</accession>
<protein>
    <recommendedName>
        <fullName evidence="6">Succinylglutamate desuccinylase/Aspartoacylase catalytic domain-containing protein</fullName>
    </recommendedName>
</protein>
<keyword evidence="3" id="KW-0378">Hydrolase</keyword>
<keyword evidence="4" id="KW-0862">Zinc</keyword>
<evidence type="ECO:0000313" key="7">
    <source>
        <dbReference type="EMBL" id="KAL0088690.1"/>
    </source>
</evidence>
<dbReference type="Pfam" id="PF05962">
    <property type="entry name" value="HutD"/>
    <property type="match status" value="1"/>
</dbReference>
<dbReference type="InterPro" id="IPR010282">
    <property type="entry name" value="Uncharacterised_HutD/Ves"/>
</dbReference>
<evidence type="ECO:0000256" key="1">
    <source>
        <dbReference type="ARBA" id="ARBA00001947"/>
    </source>
</evidence>
<name>A0ABR3B2Q1_PHYBL</name>
<gene>
    <name evidence="7" type="ORF">J3Q64DRAFT_1730812</name>
</gene>
<evidence type="ECO:0000256" key="5">
    <source>
        <dbReference type="SAM" id="MobiDB-lite"/>
    </source>
</evidence>
<keyword evidence="8" id="KW-1185">Reference proteome</keyword>
<evidence type="ECO:0000259" key="6">
    <source>
        <dbReference type="Pfam" id="PF24827"/>
    </source>
</evidence>
<dbReference type="SUPFAM" id="SSF53187">
    <property type="entry name" value="Zn-dependent exopeptidases"/>
    <property type="match status" value="1"/>
</dbReference>
<feature type="domain" description="Succinylglutamate desuccinylase/Aspartoacylase catalytic" evidence="6">
    <location>
        <begin position="391"/>
        <end position="556"/>
    </location>
</feature>
<feature type="non-terminal residue" evidence="7">
    <location>
        <position position="1"/>
    </location>
</feature>
<dbReference type="EMBL" id="JBCLYO010000005">
    <property type="protein sequence ID" value="KAL0088690.1"/>
    <property type="molecule type" value="Genomic_DNA"/>
</dbReference>
<dbReference type="InterPro" id="IPR053138">
    <property type="entry name" value="N-alpha-Ac-DABA_deacetylase"/>
</dbReference>
<dbReference type="InterPro" id="IPR014710">
    <property type="entry name" value="RmlC-like_jellyroll"/>
</dbReference>
<dbReference type="Gene3D" id="2.60.120.10">
    <property type="entry name" value="Jelly Rolls"/>
    <property type="match status" value="1"/>
</dbReference>
<sequence>MSPRDPNAHSHSTLLESSSPEPTLLKVCSLVPETDYRKQAWKNGLGTTTEIAIYPPNTDFKKDPFLWRLSVTETRSDSTFCIFPGYDCTMIVLPNKKSEAPSLLLRHQDTEALINVKPLFPYTWEGQWTTSCRITNGPISSIHFMLNKSFGTAQSKVITIGTSATEAEDNKILMVGAFALVYVVKGSCCISLDEHRSHARTNALKQGQCLYIERDQEAGPSQMDIRVGSFASDSTKGSSTESDDSNEKVEVTLVVIQVAESTAVTEQPHTERRPSALPSEIRQGRRNSSLVVCPNQPDSAIKTPEDISLNTPREELQGAQPTWDSTQIYEPPSSAFFHFDSEMPPPMIRDRLVIEDYPLHTTSTAWIKMMTQGMNEWLKLPVIVCRGSADGPVVGITAAVHGNELNGVPCIHKVASSIDVQVLRGTLVAIPCVNVTGYLKFQREFSDGRDLNRMFPGKEDGFASQVYCFHIMNKIISQFNYHIDLHTASFGRVNSFYVRADMNDSGAAMLAQLQKPQIILHNSGQDGTLRSAAATRGIKSITVEIGNPQMFQEQFVEWSFMGVMRILNKLDMFPLENVLSEEKFIGPTTTILCSKGFWIYTKTGGVLEVYPDVNTIIRKGDIIARVKSMFGNVIEEYDAPCAGVVIGRSSNPVAMAGDRIIHLGIIKRKGEVLMKEAKENY</sequence>
<evidence type="ECO:0000256" key="4">
    <source>
        <dbReference type="ARBA" id="ARBA00022833"/>
    </source>
</evidence>
<evidence type="ECO:0000256" key="3">
    <source>
        <dbReference type="ARBA" id="ARBA00022801"/>
    </source>
</evidence>
<evidence type="ECO:0000256" key="2">
    <source>
        <dbReference type="ARBA" id="ARBA00022723"/>
    </source>
</evidence>
<dbReference type="CDD" id="cd06251">
    <property type="entry name" value="M14_ASTE_ASPA-like"/>
    <property type="match status" value="1"/>
</dbReference>
<organism evidence="7 8">
    <name type="scientific">Phycomyces blakesleeanus</name>
    <dbReference type="NCBI Taxonomy" id="4837"/>
    <lineage>
        <taxon>Eukaryota</taxon>
        <taxon>Fungi</taxon>
        <taxon>Fungi incertae sedis</taxon>
        <taxon>Mucoromycota</taxon>
        <taxon>Mucoromycotina</taxon>
        <taxon>Mucoromycetes</taxon>
        <taxon>Mucorales</taxon>
        <taxon>Phycomycetaceae</taxon>
        <taxon>Phycomyces</taxon>
    </lineage>
</organism>
<dbReference type="SUPFAM" id="SSF51182">
    <property type="entry name" value="RmlC-like cupins"/>
    <property type="match status" value="1"/>
</dbReference>
<dbReference type="Gene3D" id="3.40.630.10">
    <property type="entry name" value="Zn peptidases"/>
    <property type="match status" value="1"/>
</dbReference>
<proteinExistence type="predicted"/>
<dbReference type="InterPro" id="IPR055438">
    <property type="entry name" value="AstE_AspA_cat"/>
</dbReference>
<evidence type="ECO:0000313" key="8">
    <source>
        <dbReference type="Proteomes" id="UP001448207"/>
    </source>
</evidence>
<dbReference type="InterPro" id="IPR011051">
    <property type="entry name" value="RmlC_Cupin_sf"/>
</dbReference>
<dbReference type="PANTHER" id="PTHR37326">
    <property type="entry name" value="BLL3975 PROTEIN"/>
    <property type="match status" value="1"/>
</dbReference>